<dbReference type="HOGENOM" id="CLU_980406_0_0_1"/>
<proteinExistence type="predicted"/>
<organism evidence="2 3">
    <name type="scientific">Aspergillus ruber (strain CBS 135680)</name>
    <dbReference type="NCBI Taxonomy" id="1388766"/>
    <lineage>
        <taxon>Eukaryota</taxon>
        <taxon>Fungi</taxon>
        <taxon>Dikarya</taxon>
        <taxon>Ascomycota</taxon>
        <taxon>Pezizomycotina</taxon>
        <taxon>Eurotiomycetes</taxon>
        <taxon>Eurotiomycetidae</taxon>
        <taxon>Eurotiales</taxon>
        <taxon>Aspergillaceae</taxon>
        <taxon>Aspergillus</taxon>
        <taxon>Aspergillus subgen. Aspergillus</taxon>
    </lineage>
</organism>
<feature type="region of interest" description="Disordered" evidence="1">
    <location>
        <begin position="125"/>
        <end position="172"/>
    </location>
</feature>
<sequence>MAILESEKRPRGLRVPSLSSIKSFGKKGSEASQQQQQQQQQPKMDSLPEALPPPPPDKQLPSVPTSVSPQAAPAPVAAPTPMRLPAASATDLNFSLDTVPMSDFGTDRYPMPGLGANRSTPNISNVNGNGIGHSNGNGNGSLAVPPPVQRTLSNGSQRTGTSDGEPLEEYIPEPEPETVDRMYADISPGLEPVPDVENTDIDDFWTPPGYEPVAAPLTKLHFACYQEHKSMPPAANVWHALPCMTCQKFDREVRHRCVFCCLRICEGCYQNLQKCSRRSLDELLGMVQS</sequence>
<dbReference type="RefSeq" id="XP_040639621.1">
    <property type="nucleotide sequence ID" value="XM_040786310.1"/>
</dbReference>
<feature type="compositionally biased region" description="Gly residues" evidence="1">
    <location>
        <begin position="129"/>
        <end position="139"/>
    </location>
</feature>
<evidence type="ECO:0000313" key="3">
    <source>
        <dbReference type="Proteomes" id="UP000019804"/>
    </source>
</evidence>
<accession>A0A017SG04</accession>
<evidence type="ECO:0000313" key="2">
    <source>
        <dbReference type="EMBL" id="EYE95933.1"/>
    </source>
</evidence>
<feature type="compositionally biased region" description="Basic and acidic residues" evidence="1">
    <location>
        <begin position="1"/>
        <end position="10"/>
    </location>
</feature>
<dbReference type="OrthoDB" id="5425130at2759"/>
<feature type="compositionally biased region" description="Polar residues" evidence="1">
    <location>
        <begin position="150"/>
        <end position="162"/>
    </location>
</feature>
<feature type="region of interest" description="Disordered" evidence="1">
    <location>
        <begin position="1"/>
        <end position="83"/>
    </location>
</feature>
<dbReference type="EMBL" id="KK088420">
    <property type="protein sequence ID" value="EYE95933.1"/>
    <property type="molecule type" value="Genomic_DNA"/>
</dbReference>
<name>A0A017SG04_ASPRC</name>
<protein>
    <submittedName>
        <fullName evidence="2">Uncharacterized protein</fullName>
    </submittedName>
</protein>
<evidence type="ECO:0000256" key="1">
    <source>
        <dbReference type="SAM" id="MobiDB-lite"/>
    </source>
</evidence>
<keyword evidence="3" id="KW-1185">Reference proteome</keyword>
<dbReference type="STRING" id="1388766.A0A017SG04"/>
<gene>
    <name evidence="2" type="ORF">EURHEDRAFT_514845</name>
</gene>
<dbReference type="GeneID" id="63701434"/>
<dbReference type="AlphaFoldDB" id="A0A017SG04"/>
<reference evidence="3" key="1">
    <citation type="journal article" date="2014" name="Nat. Commun.">
        <title>Genomic adaptations of the halophilic Dead Sea filamentous fungus Eurotium rubrum.</title>
        <authorList>
            <person name="Kis-Papo T."/>
            <person name="Weig A.R."/>
            <person name="Riley R."/>
            <person name="Persoh D."/>
            <person name="Salamov A."/>
            <person name="Sun H."/>
            <person name="Lipzen A."/>
            <person name="Wasser S.P."/>
            <person name="Rambold G."/>
            <person name="Grigoriev I.V."/>
            <person name="Nevo E."/>
        </authorList>
    </citation>
    <scope>NUCLEOTIDE SEQUENCE [LARGE SCALE GENOMIC DNA]</scope>
    <source>
        <strain evidence="3">CBS 135680</strain>
    </source>
</reference>
<dbReference type="Proteomes" id="UP000019804">
    <property type="component" value="Unassembled WGS sequence"/>
</dbReference>
<feature type="compositionally biased region" description="Low complexity" evidence="1">
    <location>
        <begin position="59"/>
        <end position="81"/>
    </location>
</feature>